<dbReference type="InterPro" id="IPR050469">
    <property type="entry name" value="Diguanylate_Cyclase"/>
</dbReference>
<dbReference type="PROSITE" id="PS50113">
    <property type="entry name" value="PAC"/>
    <property type="match status" value="1"/>
</dbReference>
<dbReference type="InterPro" id="IPR029016">
    <property type="entry name" value="GAF-like_dom_sf"/>
</dbReference>
<dbReference type="Pfam" id="PF00990">
    <property type="entry name" value="GGDEF"/>
    <property type="match status" value="1"/>
</dbReference>
<geneLocation type="plasmid" evidence="4 5">
    <name>p319</name>
</geneLocation>
<dbReference type="InterPro" id="IPR000014">
    <property type="entry name" value="PAS"/>
</dbReference>
<dbReference type="KEGG" id="vcy:IX92_28085"/>
<dbReference type="CDD" id="cd01949">
    <property type="entry name" value="GGDEF"/>
    <property type="match status" value="1"/>
</dbReference>
<dbReference type="InterPro" id="IPR029787">
    <property type="entry name" value="Nucleotide_cyclase"/>
</dbReference>
<dbReference type="RefSeq" id="WP_043011821.1">
    <property type="nucleotide sequence ID" value="NZ_CP009620.1"/>
</dbReference>
<dbReference type="Proteomes" id="UP000030081">
    <property type="component" value="Plasmid p319"/>
</dbReference>
<dbReference type="GO" id="GO:0006355">
    <property type="term" value="P:regulation of DNA-templated transcription"/>
    <property type="evidence" value="ECO:0007669"/>
    <property type="project" value="InterPro"/>
</dbReference>
<comment type="catalytic activity">
    <reaction evidence="3">
        <text>2 GTP = 3',3'-c-di-GMP + 2 diphosphate</text>
        <dbReference type="Rhea" id="RHEA:24898"/>
        <dbReference type="ChEBI" id="CHEBI:33019"/>
        <dbReference type="ChEBI" id="CHEBI:37565"/>
        <dbReference type="ChEBI" id="CHEBI:58805"/>
        <dbReference type="EC" id="2.7.7.65"/>
    </reaction>
</comment>
<comment type="cofactor">
    <cofactor evidence="1">
        <name>Mg(2+)</name>
        <dbReference type="ChEBI" id="CHEBI:18420"/>
    </cofactor>
</comment>
<dbReference type="EMBL" id="CP009620">
    <property type="protein sequence ID" value="AIW22899.1"/>
    <property type="molecule type" value="Genomic_DNA"/>
</dbReference>
<dbReference type="GO" id="GO:0005886">
    <property type="term" value="C:plasma membrane"/>
    <property type="evidence" value="ECO:0007669"/>
    <property type="project" value="TreeGrafter"/>
</dbReference>
<dbReference type="SMART" id="SM00267">
    <property type="entry name" value="GGDEF"/>
    <property type="match status" value="1"/>
</dbReference>
<gene>
    <name evidence="4" type="ORF">IX92_28085</name>
</gene>
<reference evidence="4 5" key="1">
    <citation type="submission" date="2014-10" db="EMBL/GenBank/DDBJ databases">
        <title>The Complete Genome Sequence for the Shellfish Pathogen Vibrio coralliilyticus RE98 Isolated from a Shellfish Hatchery.</title>
        <authorList>
            <person name="Richards G.P."/>
            <person name="Bono J.L."/>
            <person name="Watson M.A."/>
            <person name="Needleman D.S."/>
        </authorList>
    </citation>
    <scope>NUCLEOTIDE SEQUENCE [LARGE SCALE GENOMIC DNA]</scope>
    <source>
        <strain evidence="4 5">RE98</strain>
        <plasmid evidence="4 5">p319</plasmid>
    </source>
</reference>
<keyword evidence="5" id="KW-1185">Reference proteome</keyword>
<evidence type="ECO:0000313" key="5">
    <source>
        <dbReference type="Proteomes" id="UP000030081"/>
    </source>
</evidence>
<dbReference type="Gene3D" id="3.30.450.20">
    <property type="entry name" value="PAS domain"/>
    <property type="match status" value="1"/>
</dbReference>
<dbReference type="FunFam" id="3.30.70.270:FF:000001">
    <property type="entry name" value="Diguanylate cyclase domain protein"/>
    <property type="match status" value="1"/>
</dbReference>
<evidence type="ECO:0000256" key="2">
    <source>
        <dbReference type="ARBA" id="ARBA00012528"/>
    </source>
</evidence>
<dbReference type="SUPFAM" id="SSF55073">
    <property type="entry name" value="Nucleotide cyclase"/>
    <property type="match status" value="1"/>
</dbReference>
<dbReference type="Gene3D" id="3.30.450.40">
    <property type="match status" value="1"/>
</dbReference>
<dbReference type="PROSITE" id="PS50887">
    <property type="entry name" value="GGDEF"/>
    <property type="match status" value="1"/>
</dbReference>
<dbReference type="InterPro" id="IPR013767">
    <property type="entry name" value="PAS_fold"/>
</dbReference>
<accession>A0AAE5GL98</accession>
<keyword evidence="4" id="KW-0614">Plasmid</keyword>
<dbReference type="InterPro" id="IPR000160">
    <property type="entry name" value="GGDEF_dom"/>
</dbReference>
<dbReference type="Pfam" id="PF00989">
    <property type="entry name" value="PAS"/>
    <property type="match status" value="1"/>
</dbReference>
<dbReference type="AlphaFoldDB" id="A0AAE5GL98"/>
<dbReference type="Gene3D" id="3.30.70.270">
    <property type="match status" value="1"/>
</dbReference>
<dbReference type="NCBIfam" id="TIGR00254">
    <property type="entry name" value="GGDEF"/>
    <property type="match status" value="1"/>
</dbReference>
<dbReference type="InterPro" id="IPR003018">
    <property type="entry name" value="GAF"/>
</dbReference>
<dbReference type="SMART" id="SM00065">
    <property type="entry name" value="GAF"/>
    <property type="match status" value="1"/>
</dbReference>
<dbReference type="InterPro" id="IPR043128">
    <property type="entry name" value="Rev_trsase/Diguanyl_cyclase"/>
</dbReference>
<sequence length="471" mass="52550">MDNDKIFPDVPLSSRELSDVFAHIQLACVLASTDRKILSMNAAAQRLFGYDERVIGLGTEVLYAQLDEHILQGHVRCNPDAANSAESVVIEYQTQDGHRFLGKTSSGVIKGPSGEVQCFIAFIQDESERLKAERTLNKLHSITSSRRFDFTQRVQAILELGCEQFGLPIGIFSHIEGRHYEIRQAIHPENSLVPGMTYELGETYCCQVYQANDVQGFHCVSQSHIATHPCFAAFGLEAYLGAPIFVDGERYGTLNFSSPTSTRPFRPQDKELVRLFAEWIGHELARQQDLDALKHARNQLEVLASTDPLTGLANRRYIESTLDKQLDLHHRYGLPLVVALFDFDHFKRVNDQFGHQMGDEALQRFGAIVATLTRKEDVYARWGGEEFLALLPNTSLDGALTLIERITHSVKAQPLEYNGAPIALSVSVGVTAVHEQDTASSVLKRADALLYRAKANGRDRTESDPVDDPAR</sequence>
<dbReference type="EC" id="2.7.7.65" evidence="2"/>
<evidence type="ECO:0000256" key="1">
    <source>
        <dbReference type="ARBA" id="ARBA00001946"/>
    </source>
</evidence>
<dbReference type="PANTHER" id="PTHR45138">
    <property type="entry name" value="REGULATORY COMPONENTS OF SENSORY TRANSDUCTION SYSTEM"/>
    <property type="match status" value="1"/>
</dbReference>
<dbReference type="GO" id="GO:0052621">
    <property type="term" value="F:diguanylate cyclase activity"/>
    <property type="evidence" value="ECO:0007669"/>
    <property type="project" value="UniProtKB-EC"/>
</dbReference>
<protein>
    <recommendedName>
        <fullName evidence="2">diguanylate cyclase</fullName>
        <ecNumber evidence="2">2.7.7.65</ecNumber>
    </recommendedName>
</protein>
<dbReference type="GO" id="GO:1902201">
    <property type="term" value="P:negative regulation of bacterial-type flagellum-dependent cell motility"/>
    <property type="evidence" value="ECO:0007669"/>
    <property type="project" value="TreeGrafter"/>
</dbReference>
<dbReference type="InterPro" id="IPR000700">
    <property type="entry name" value="PAS-assoc_C"/>
</dbReference>
<dbReference type="NCBIfam" id="TIGR00229">
    <property type="entry name" value="sensory_box"/>
    <property type="match status" value="1"/>
</dbReference>
<evidence type="ECO:0000256" key="3">
    <source>
        <dbReference type="ARBA" id="ARBA00034247"/>
    </source>
</evidence>
<dbReference type="SUPFAM" id="SSF55781">
    <property type="entry name" value="GAF domain-like"/>
    <property type="match status" value="1"/>
</dbReference>
<proteinExistence type="predicted"/>
<organism evidence="4 5">
    <name type="scientific">Vibrio coralliilyticus</name>
    <dbReference type="NCBI Taxonomy" id="190893"/>
    <lineage>
        <taxon>Bacteria</taxon>
        <taxon>Pseudomonadati</taxon>
        <taxon>Pseudomonadota</taxon>
        <taxon>Gammaproteobacteria</taxon>
        <taxon>Vibrionales</taxon>
        <taxon>Vibrionaceae</taxon>
        <taxon>Vibrio</taxon>
    </lineage>
</organism>
<dbReference type="Pfam" id="PF01590">
    <property type="entry name" value="GAF"/>
    <property type="match status" value="1"/>
</dbReference>
<evidence type="ECO:0000313" key="4">
    <source>
        <dbReference type="EMBL" id="AIW22899.1"/>
    </source>
</evidence>
<dbReference type="SUPFAM" id="SSF55785">
    <property type="entry name" value="PYP-like sensor domain (PAS domain)"/>
    <property type="match status" value="1"/>
</dbReference>
<dbReference type="InterPro" id="IPR035965">
    <property type="entry name" value="PAS-like_dom_sf"/>
</dbReference>
<name>A0AAE5GL98_9VIBR</name>
<dbReference type="GO" id="GO:0043709">
    <property type="term" value="P:cell adhesion involved in single-species biofilm formation"/>
    <property type="evidence" value="ECO:0007669"/>
    <property type="project" value="TreeGrafter"/>
</dbReference>
<dbReference type="PANTHER" id="PTHR45138:SF9">
    <property type="entry name" value="DIGUANYLATE CYCLASE DGCM-RELATED"/>
    <property type="match status" value="1"/>
</dbReference>
<dbReference type="CDD" id="cd00130">
    <property type="entry name" value="PAS"/>
    <property type="match status" value="1"/>
</dbReference>